<reference evidence="8" key="1">
    <citation type="journal article" date="2021" name="PeerJ">
        <title>Extensive microbial diversity within the chicken gut microbiome revealed by metagenomics and culture.</title>
        <authorList>
            <person name="Gilroy R."/>
            <person name="Ravi A."/>
            <person name="Getino M."/>
            <person name="Pursley I."/>
            <person name="Horton D.L."/>
            <person name="Alikhan N.F."/>
            <person name="Baker D."/>
            <person name="Gharbi K."/>
            <person name="Hall N."/>
            <person name="Watson M."/>
            <person name="Adriaenssens E.M."/>
            <person name="Foster-Nyarko E."/>
            <person name="Jarju S."/>
            <person name="Secka A."/>
            <person name="Antonio M."/>
            <person name="Oren A."/>
            <person name="Chaudhuri R.R."/>
            <person name="La Ragione R."/>
            <person name="Hildebrand F."/>
            <person name="Pallen M.J."/>
        </authorList>
    </citation>
    <scope>NUCLEOTIDE SEQUENCE</scope>
    <source>
        <strain evidence="8">1282</strain>
    </source>
</reference>
<dbReference type="Proteomes" id="UP000823915">
    <property type="component" value="Unassembled WGS sequence"/>
</dbReference>
<keyword evidence="3" id="KW-0132">Cell division</keyword>
<dbReference type="AlphaFoldDB" id="A0A9D1YDU8"/>
<evidence type="ECO:0000256" key="2">
    <source>
        <dbReference type="ARBA" id="ARBA00022490"/>
    </source>
</evidence>
<evidence type="ECO:0000256" key="7">
    <source>
        <dbReference type="SAM" id="MobiDB-lite"/>
    </source>
</evidence>
<keyword evidence="5" id="KW-0131">Cell cycle</keyword>
<proteinExistence type="predicted"/>
<comment type="subcellular location">
    <subcellularLocation>
        <location evidence="1">Cytoplasm</location>
    </subcellularLocation>
</comment>
<dbReference type="Gene3D" id="6.10.250.660">
    <property type="match status" value="1"/>
</dbReference>
<sequence>MLTVKEINEISFGKAGFSGYKPEDVDNFIDEVVESFQQLQAERDAAVKEAKGLAAQNAELAAKNAEAQQKLSILAQKVESYRAEEDGIKEALLSAQRLAKDSLQEAKDKAEVIVADAETNARRMMDDAKTDAAKAAREYMDQADKKKAELEEIKRQVSAFRVSLLEMYKKHLEAINHIPTFRVKEEKPQQAAPVQKAEPKAEPQPEPDPEPAQPAPEPVPEMVVQPLEAPQEPTLEDKVDYSQEQTGPMEEQDLSSVGIDLNAYSDIPESLKREKSSHFSNLEFGDNVDLEGLSRKKKK</sequence>
<evidence type="ECO:0000256" key="1">
    <source>
        <dbReference type="ARBA" id="ARBA00004496"/>
    </source>
</evidence>
<feature type="region of interest" description="Disordered" evidence="7">
    <location>
        <begin position="183"/>
        <end position="261"/>
    </location>
</feature>
<feature type="compositionally biased region" description="Pro residues" evidence="7">
    <location>
        <begin position="204"/>
        <end position="219"/>
    </location>
</feature>
<accession>A0A9D1YDU8</accession>
<name>A0A9D1YDU8_9FIRM</name>
<dbReference type="InterPro" id="IPR019933">
    <property type="entry name" value="DivIVA_domain"/>
</dbReference>
<evidence type="ECO:0000256" key="5">
    <source>
        <dbReference type="ARBA" id="ARBA00023306"/>
    </source>
</evidence>
<comment type="caution">
    <text evidence="8">The sequence shown here is derived from an EMBL/GenBank/DDBJ whole genome shotgun (WGS) entry which is preliminary data.</text>
</comment>
<protein>
    <submittedName>
        <fullName evidence="8">DivIVA domain-containing protein</fullName>
    </submittedName>
</protein>
<feature type="region of interest" description="Disordered" evidence="7">
    <location>
        <begin position="273"/>
        <end position="299"/>
    </location>
</feature>
<dbReference type="InterPro" id="IPR007793">
    <property type="entry name" value="DivIVA_fam"/>
</dbReference>
<gene>
    <name evidence="8" type="ORF">H9838_06675</name>
</gene>
<keyword evidence="2" id="KW-0963">Cytoplasm</keyword>
<evidence type="ECO:0000313" key="9">
    <source>
        <dbReference type="Proteomes" id="UP000823915"/>
    </source>
</evidence>
<dbReference type="EMBL" id="DXDU01000108">
    <property type="protein sequence ID" value="HIY26842.1"/>
    <property type="molecule type" value="Genomic_DNA"/>
</dbReference>
<evidence type="ECO:0000256" key="3">
    <source>
        <dbReference type="ARBA" id="ARBA00022618"/>
    </source>
</evidence>
<dbReference type="GO" id="GO:0051301">
    <property type="term" value="P:cell division"/>
    <property type="evidence" value="ECO:0007669"/>
    <property type="project" value="UniProtKB-KW"/>
</dbReference>
<evidence type="ECO:0000256" key="6">
    <source>
        <dbReference type="SAM" id="Coils"/>
    </source>
</evidence>
<keyword evidence="4 6" id="KW-0175">Coiled coil</keyword>
<dbReference type="GO" id="GO:0005737">
    <property type="term" value="C:cytoplasm"/>
    <property type="evidence" value="ECO:0007669"/>
    <property type="project" value="UniProtKB-SubCell"/>
</dbReference>
<dbReference type="NCBIfam" id="TIGR03544">
    <property type="entry name" value="DivI1A_domain"/>
    <property type="match status" value="1"/>
</dbReference>
<dbReference type="Pfam" id="PF05103">
    <property type="entry name" value="DivIVA"/>
    <property type="match status" value="1"/>
</dbReference>
<dbReference type="PANTHER" id="PTHR35794">
    <property type="entry name" value="CELL DIVISION PROTEIN DIVIVA"/>
    <property type="match status" value="1"/>
</dbReference>
<evidence type="ECO:0000256" key="4">
    <source>
        <dbReference type="ARBA" id="ARBA00023054"/>
    </source>
</evidence>
<feature type="coiled-coil region" evidence="6">
    <location>
        <begin position="29"/>
        <end position="156"/>
    </location>
</feature>
<reference evidence="8" key="2">
    <citation type="submission" date="2021-04" db="EMBL/GenBank/DDBJ databases">
        <authorList>
            <person name="Gilroy R."/>
        </authorList>
    </citation>
    <scope>NUCLEOTIDE SEQUENCE</scope>
    <source>
        <strain evidence="8">1282</strain>
    </source>
</reference>
<dbReference type="PANTHER" id="PTHR35794:SF1">
    <property type="entry name" value="CELL CYCLE PROTEIN GPSB"/>
    <property type="match status" value="1"/>
</dbReference>
<organism evidence="8 9">
    <name type="scientific">Candidatus Acutalibacter pullistercoris</name>
    <dbReference type="NCBI Taxonomy" id="2838418"/>
    <lineage>
        <taxon>Bacteria</taxon>
        <taxon>Bacillati</taxon>
        <taxon>Bacillota</taxon>
        <taxon>Clostridia</taxon>
        <taxon>Eubacteriales</taxon>
        <taxon>Acutalibacteraceae</taxon>
        <taxon>Acutalibacter</taxon>
    </lineage>
</organism>
<evidence type="ECO:0000313" key="8">
    <source>
        <dbReference type="EMBL" id="HIY26842.1"/>
    </source>
</evidence>